<dbReference type="InterPro" id="IPR005467">
    <property type="entry name" value="His_kinase_dom"/>
</dbReference>
<evidence type="ECO:0000313" key="12">
    <source>
        <dbReference type="EMBL" id="SDF93860.1"/>
    </source>
</evidence>
<dbReference type="SUPFAM" id="SSF52172">
    <property type="entry name" value="CheY-like"/>
    <property type="match status" value="1"/>
</dbReference>
<dbReference type="Pfam" id="PF02518">
    <property type="entry name" value="HATPase_c"/>
    <property type="match status" value="1"/>
</dbReference>
<evidence type="ECO:0000256" key="1">
    <source>
        <dbReference type="ARBA" id="ARBA00000085"/>
    </source>
</evidence>
<dbReference type="PROSITE" id="PS50885">
    <property type="entry name" value="HAMP"/>
    <property type="match status" value="1"/>
</dbReference>
<keyword evidence="6" id="KW-0418">Kinase</keyword>
<feature type="domain" description="HAMP" evidence="11">
    <location>
        <begin position="344"/>
        <end position="397"/>
    </location>
</feature>
<dbReference type="GO" id="GO:0000155">
    <property type="term" value="F:phosphorelay sensor kinase activity"/>
    <property type="evidence" value="ECO:0007669"/>
    <property type="project" value="InterPro"/>
</dbReference>
<dbReference type="Gene3D" id="3.40.50.2300">
    <property type="match status" value="1"/>
</dbReference>
<dbReference type="InterPro" id="IPR011006">
    <property type="entry name" value="CheY-like_superfamily"/>
</dbReference>
<dbReference type="Pfam" id="PF00672">
    <property type="entry name" value="HAMP"/>
    <property type="match status" value="1"/>
</dbReference>
<dbReference type="Gene3D" id="1.10.287.130">
    <property type="match status" value="1"/>
</dbReference>
<feature type="transmembrane region" description="Helical" evidence="8">
    <location>
        <begin position="323"/>
        <end position="342"/>
    </location>
</feature>
<dbReference type="EC" id="2.7.13.3" evidence="3"/>
<dbReference type="Gene3D" id="6.10.340.10">
    <property type="match status" value="1"/>
</dbReference>
<dbReference type="InterPro" id="IPR004358">
    <property type="entry name" value="Sig_transdc_His_kin-like_C"/>
</dbReference>
<dbReference type="SUPFAM" id="SSF55874">
    <property type="entry name" value="ATPase domain of HSP90 chaperone/DNA topoisomerase II/histidine kinase"/>
    <property type="match status" value="1"/>
</dbReference>
<keyword evidence="8" id="KW-0472">Membrane</keyword>
<dbReference type="PANTHER" id="PTHR43065:SF42">
    <property type="entry name" value="TWO-COMPONENT SENSOR PPRA"/>
    <property type="match status" value="1"/>
</dbReference>
<dbReference type="PROSITE" id="PS50110">
    <property type="entry name" value="RESPONSE_REGULATORY"/>
    <property type="match status" value="1"/>
</dbReference>
<comment type="catalytic activity">
    <reaction evidence="1">
        <text>ATP + protein L-histidine = ADP + protein N-phospho-L-histidine.</text>
        <dbReference type="EC" id="2.7.13.3"/>
    </reaction>
</comment>
<dbReference type="Proteomes" id="UP000183812">
    <property type="component" value="Unassembled WGS sequence"/>
</dbReference>
<dbReference type="EMBL" id="FNAY01000022">
    <property type="protein sequence ID" value="SDF93860.1"/>
    <property type="molecule type" value="Genomic_DNA"/>
</dbReference>
<evidence type="ECO:0000313" key="13">
    <source>
        <dbReference type="Proteomes" id="UP000183812"/>
    </source>
</evidence>
<dbReference type="PANTHER" id="PTHR43065">
    <property type="entry name" value="SENSOR HISTIDINE KINASE"/>
    <property type="match status" value="1"/>
</dbReference>
<evidence type="ECO:0000256" key="7">
    <source>
        <dbReference type="PROSITE-ProRule" id="PRU00169"/>
    </source>
</evidence>
<keyword evidence="8" id="KW-0812">Transmembrane</keyword>
<dbReference type="Pfam" id="PF12860">
    <property type="entry name" value="PAS_7"/>
    <property type="match status" value="1"/>
</dbReference>
<dbReference type="InterPro" id="IPR036890">
    <property type="entry name" value="HATPase_C_sf"/>
</dbReference>
<evidence type="ECO:0000259" key="11">
    <source>
        <dbReference type="PROSITE" id="PS50885"/>
    </source>
</evidence>
<evidence type="ECO:0000259" key="10">
    <source>
        <dbReference type="PROSITE" id="PS50110"/>
    </source>
</evidence>
<evidence type="ECO:0000259" key="9">
    <source>
        <dbReference type="PROSITE" id="PS50109"/>
    </source>
</evidence>
<dbReference type="SUPFAM" id="SSF158472">
    <property type="entry name" value="HAMP domain-like"/>
    <property type="match status" value="1"/>
</dbReference>
<dbReference type="SUPFAM" id="SSF55785">
    <property type="entry name" value="PYP-like sensor domain (PAS domain)"/>
    <property type="match status" value="1"/>
</dbReference>
<dbReference type="InterPro" id="IPR001789">
    <property type="entry name" value="Sig_transdc_resp-reg_receiver"/>
</dbReference>
<dbReference type="Gene3D" id="3.30.450.20">
    <property type="entry name" value="PAS domain"/>
    <property type="match status" value="1"/>
</dbReference>
<dbReference type="Gene3D" id="3.30.565.10">
    <property type="entry name" value="Histidine kinase-like ATPase, C-terminal domain"/>
    <property type="match status" value="1"/>
</dbReference>
<accession>A0A1G7Q8E0</accession>
<dbReference type="InterPro" id="IPR003594">
    <property type="entry name" value="HATPase_dom"/>
</dbReference>
<comment type="subcellular location">
    <subcellularLocation>
        <location evidence="2">Membrane</location>
    </subcellularLocation>
</comment>
<evidence type="ECO:0000256" key="6">
    <source>
        <dbReference type="ARBA" id="ARBA00022777"/>
    </source>
</evidence>
<evidence type="ECO:0000256" key="8">
    <source>
        <dbReference type="SAM" id="Phobius"/>
    </source>
</evidence>
<keyword evidence="8" id="KW-1133">Transmembrane helix</keyword>
<dbReference type="SMART" id="SM00448">
    <property type="entry name" value="REC"/>
    <property type="match status" value="1"/>
</dbReference>
<dbReference type="GO" id="GO:0016020">
    <property type="term" value="C:membrane"/>
    <property type="evidence" value="ECO:0007669"/>
    <property type="project" value="UniProtKB-SubCell"/>
</dbReference>
<dbReference type="SMART" id="SM00388">
    <property type="entry name" value="HisKA"/>
    <property type="match status" value="1"/>
</dbReference>
<evidence type="ECO:0000256" key="3">
    <source>
        <dbReference type="ARBA" id="ARBA00012438"/>
    </source>
</evidence>
<name>A0A1G7Q8E0_RHOCA</name>
<dbReference type="PRINTS" id="PR00344">
    <property type="entry name" value="BCTRLSENSOR"/>
</dbReference>
<dbReference type="SMART" id="SM00304">
    <property type="entry name" value="HAMP"/>
    <property type="match status" value="1"/>
</dbReference>
<dbReference type="RefSeq" id="WP_074555806.1">
    <property type="nucleotide sequence ID" value="NZ_CP119563.1"/>
</dbReference>
<feature type="domain" description="Histidine kinase" evidence="9">
    <location>
        <begin position="545"/>
        <end position="754"/>
    </location>
</feature>
<dbReference type="InterPro" id="IPR035965">
    <property type="entry name" value="PAS-like_dom_sf"/>
</dbReference>
<feature type="domain" description="Response regulatory" evidence="10">
    <location>
        <begin position="771"/>
        <end position="880"/>
    </location>
</feature>
<sequence length="892" mass="94247">MSLWRGIQGRLLLIVALSTLAMALAGVAAIRALDQIGEAAETVTGRDVPAMAAALRLARIGDRLQSRGASLMAASTAEALSEAQRAIDADLAAFAEQMRALRAAAPGENSDQIATLSADLAARLRALSADLDRLRALATLRAAERAKMLAQQDLLRQLLGPSILAVEAITAGETLPDPEIYRTAVRSQAPLLAAERLTDRAMSELLLAGDARDAPALQAGRAAYRRTLAQLDATGAALPAGLRAEFRRALVAFHDQAKAGGIFDLQAEDMAARARAEADLRGAAARAADLKTAVDGRVLAASTTTAEVTESLRRTILERTAQFAAIGLAVILIAGGLSYGLVIRPLARNLRGVTAAMVRLAAGERDATVPGASRADEIGDLARAFSVFRENSAQVEKLDRELAERSSLLLATFETMKDGFSVFDRDRRLVACNPQYLTLHDFTAAEVATAPTITEINRMLTARGVQASLPDGTPVDLDDLVPRRLAGPTRIEMRFPAGRVLELRSNPIPMGGFATIHMDVTESRATQSQLLHAQKLETVGQLTGGIAHDFNNILAVIIGNLNILARELGPSPALKARAERGLSAANRAAGLINRLLTFSRRQRLAPENVDLNGLVHGMLDLLQSSLGSGVRITPDLTADLPRVRVDPGQLENALMNLAVNARDAMEGAGEITVTTRRAADGFVELAVSDTGAGIPPDLLDQVFEPFFTTKPVGKGSGLGLSMVYGFVRQSGGTVTIDSAPGAGTRVSLRLLESPAPEAPARPEGLDTAEACILAVDDDADLLEITADQLRRLGHAVVTAPDGLSALEMLQEIPEIDLLYTDLAMPGLDGRALAEKAQALRPDLPVLFTSGAPGKAGADLPNLLRKPVPEEVLAAAIRLTLEDQSRRTSASST</sequence>
<dbReference type="SMART" id="SM00387">
    <property type="entry name" value="HATPase_c"/>
    <property type="match status" value="1"/>
</dbReference>
<evidence type="ECO:0000256" key="4">
    <source>
        <dbReference type="ARBA" id="ARBA00022553"/>
    </source>
</evidence>
<evidence type="ECO:0000256" key="2">
    <source>
        <dbReference type="ARBA" id="ARBA00004370"/>
    </source>
</evidence>
<dbReference type="PROSITE" id="PS50109">
    <property type="entry name" value="HIS_KIN"/>
    <property type="match status" value="1"/>
</dbReference>
<dbReference type="OrthoDB" id="9796100at2"/>
<dbReference type="Pfam" id="PF00072">
    <property type="entry name" value="Response_reg"/>
    <property type="match status" value="1"/>
</dbReference>
<gene>
    <name evidence="12" type="ORF">SAMN04244550_03130</name>
</gene>
<protein>
    <recommendedName>
        <fullName evidence="3">histidine kinase</fullName>
        <ecNumber evidence="3">2.7.13.3</ecNumber>
    </recommendedName>
</protein>
<keyword evidence="4 7" id="KW-0597">Phosphoprotein</keyword>
<dbReference type="CDD" id="cd06225">
    <property type="entry name" value="HAMP"/>
    <property type="match status" value="1"/>
</dbReference>
<dbReference type="InterPro" id="IPR036097">
    <property type="entry name" value="HisK_dim/P_sf"/>
</dbReference>
<evidence type="ECO:0000256" key="5">
    <source>
        <dbReference type="ARBA" id="ARBA00022679"/>
    </source>
</evidence>
<dbReference type="CDD" id="cd00082">
    <property type="entry name" value="HisKA"/>
    <property type="match status" value="1"/>
</dbReference>
<dbReference type="Pfam" id="PF00512">
    <property type="entry name" value="HisKA"/>
    <property type="match status" value="1"/>
</dbReference>
<dbReference type="InterPro" id="IPR003661">
    <property type="entry name" value="HisK_dim/P_dom"/>
</dbReference>
<keyword evidence="5" id="KW-0808">Transferase</keyword>
<organism evidence="12 13">
    <name type="scientific">Rhodobacter capsulatus</name>
    <name type="common">Rhodopseudomonas capsulata</name>
    <dbReference type="NCBI Taxonomy" id="1061"/>
    <lineage>
        <taxon>Bacteria</taxon>
        <taxon>Pseudomonadati</taxon>
        <taxon>Pseudomonadota</taxon>
        <taxon>Alphaproteobacteria</taxon>
        <taxon>Rhodobacterales</taxon>
        <taxon>Rhodobacter group</taxon>
        <taxon>Rhodobacter</taxon>
    </lineage>
</organism>
<dbReference type="InterPro" id="IPR003660">
    <property type="entry name" value="HAMP_dom"/>
</dbReference>
<proteinExistence type="predicted"/>
<dbReference type="SUPFAM" id="SSF47384">
    <property type="entry name" value="Homodimeric domain of signal transducing histidine kinase"/>
    <property type="match status" value="1"/>
</dbReference>
<feature type="modified residue" description="4-aspartylphosphate" evidence="7">
    <location>
        <position position="821"/>
    </location>
</feature>
<reference evidence="12 13" key="1">
    <citation type="submission" date="2016-10" db="EMBL/GenBank/DDBJ databases">
        <authorList>
            <person name="de Groot N.N."/>
        </authorList>
    </citation>
    <scope>NUCLEOTIDE SEQUENCE [LARGE SCALE GENOMIC DNA]</scope>
    <source>
        <strain evidence="13">DSM 938 / 37b4</strain>
    </source>
</reference>
<dbReference type="AlphaFoldDB" id="A0A1G7Q8E0"/>